<evidence type="ECO:0000313" key="3">
    <source>
        <dbReference type="Proteomes" id="UP000237347"/>
    </source>
</evidence>
<dbReference type="AlphaFoldDB" id="A0AAW0KCS2"/>
<feature type="non-terminal residue" evidence="2">
    <location>
        <position position="1"/>
    </location>
</feature>
<accession>A0AAW0KCS2</accession>
<dbReference type="EMBL" id="PKMF04000368">
    <property type="protein sequence ID" value="KAK7835611.1"/>
    <property type="molecule type" value="Genomic_DNA"/>
</dbReference>
<gene>
    <name evidence="2" type="ORF">CFP56_023349</name>
</gene>
<feature type="region of interest" description="Disordered" evidence="1">
    <location>
        <begin position="1"/>
        <end position="27"/>
    </location>
</feature>
<protein>
    <submittedName>
        <fullName evidence="2">Uncharacterized protein</fullName>
    </submittedName>
</protein>
<evidence type="ECO:0000313" key="2">
    <source>
        <dbReference type="EMBL" id="KAK7835611.1"/>
    </source>
</evidence>
<keyword evidence="3" id="KW-1185">Reference proteome</keyword>
<dbReference type="Proteomes" id="UP000237347">
    <property type="component" value="Unassembled WGS sequence"/>
</dbReference>
<proteinExistence type="predicted"/>
<sequence length="27" mass="2988">PFTARKAKEVSKSKDIASPEKVKLSSR</sequence>
<evidence type="ECO:0000256" key="1">
    <source>
        <dbReference type="SAM" id="MobiDB-lite"/>
    </source>
</evidence>
<name>A0AAW0KCS2_QUESU</name>
<reference evidence="2 3" key="1">
    <citation type="journal article" date="2018" name="Sci. Data">
        <title>The draft genome sequence of cork oak.</title>
        <authorList>
            <person name="Ramos A.M."/>
            <person name="Usie A."/>
            <person name="Barbosa P."/>
            <person name="Barros P.M."/>
            <person name="Capote T."/>
            <person name="Chaves I."/>
            <person name="Simoes F."/>
            <person name="Abreu I."/>
            <person name="Carrasquinho I."/>
            <person name="Faro C."/>
            <person name="Guimaraes J.B."/>
            <person name="Mendonca D."/>
            <person name="Nobrega F."/>
            <person name="Rodrigues L."/>
            <person name="Saibo N.J.M."/>
            <person name="Varela M.C."/>
            <person name="Egas C."/>
            <person name="Matos J."/>
            <person name="Miguel C.M."/>
            <person name="Oliveira M.M."/>
            <person name="Ricardo C.P."/>
            <person name="Goncalves S."/>
        </authorList>
    </citation>
    <scope>NUCLEOTIDE SEQUENCE [LARGE SCALE GENOMIC DNA]</scope>
    <source>
        <strain evidence="3">cv. HL8</strain>
    </source>
</reference>
<organism evidence="2 3">
    <name type="scientific">Quercus suber</name>
    <name type="common">Cork oak</name>
    <dbReference type="NCBI Taxonomy" id="58331"/>
    <lineage>
        <taxon>Eukaryota</taxon>
        <taxon>Viridiplantae</taxon>
        <taxon>Streptophyta</taxon>
        <taxon>Embryophyta</taxon>
        <taxon>Tracheophyta</taxon>
        <taxon>Spermatophyta</taxon>
        <taxon>Magnoliopsida</taxon>
        <taxon>eudicotyledons</taxon>
        <taxon>Gunneridae</taxon>
        <taxon>Pentapetalae</taxon>
        <taxon>rosids</taxon>
        <taxon>fabids</taxon>
        <taxon>Fagales</taxon>
        <taxon>Fagaceae</taxon>
        <taxon>Quercus</taxon>
    </lineage>
</organism>
<comment type="caution">
    <text evidence="2">The sequence shown here is derived from an EMBL/GenBank/DDBJ whole genome shotgun (WGS) entry which is preliminary data.</text>
</comment>